<accession>A0A7R8CT93</accession>
<evidence type="ECO:0000313" key="4">
    <source>
        <dbReference type="Proteomes" id="UP000675881"/>
    </source>
</evidence>
<feature type="region of interest" description="Disordered" evidence="1">
    <location>
        <begin position="612"/>
        <end position="644"/>
    </location>
</feature>
<reference evidence="3" key="1">
    <citation type="submission" date="2021-02" db="EMBL/GenBank/DDBJ databases">
        <authorList>
            <person name="Bekaert M."/>
        </authorList>
    </citation>
    <scope>NUCLEOTIDE SEQUENCE</scope>
    <source>
        <strain evidence="3">IoA-00</strain>
    </source>
</reference>
<feature type="compositionally biased region" description="Basic and acidic residues" evidence="1">
    <location>
        <begin position="531"/>
        <end position="545"/>
    </location>
</feature>
<feature type="compositionally biased region" description="Polar residues" evidence="1">
    <location>
        <begin position="631"/>
        <end position="644"/>
    </location>
</feature>
<dbReference type="OrthoDB" id="10692311at2759"/>
<feature type="compositionally biased region" description="Low complexity" evidence="1">
    <location>
        <begin position="1"/>
        <end position="16"/>
    </location>
</feature>
<feature type="region of interest" description="Disordered" evidence="1">
    <location>
        <begin position="244"/>
        <end position="263"/>
    </location>
</feature>
<name>A0A7R8CT93_LEPSM</name>
<feature type="region of interest" description="Disordered" evidence="1">
    <location>
        <begin position="140"/>
        <end position="237"/>
    </location>
</feature>
<dbReference type="AlphaFoldDB" id="A0A7R8CT93"/>
<feature type="compositionally biased region" description="Basic residues" evidence="1">
    <location>
        <begin position="183"/>
        <end position="192"/>
    </location>
</feature>
<keyword evidence="4" id="KW-1185">Reference proteome</keyword>
<dbReference type="Proteomes" id="UP000675881">
    <property type="component" value="Chromosome 4"/>
</dbReference>
<dbReference type="EMBL" id="HG994583">
    <property type="protein sequence ID" value="CAF2922054.1"/>
    <property type="molecule type" value="Genomic_DNA"/>
</dbReference>
<feature type="compositionally biased region" description="Basic and acidic residues" evidence="1">
    <location>
        <begin position="612"/>
        <end position="625"/>
    </location>
</feature>
<protein>
    <submittedName>
        <fullName evidence="3">(salmon louse) hypothetical protein</fullName>
    </submittedName>
</protein>
<keyword evidence="2" id="KW-0472">Membrane</keyword>
<feature type="transmembrane region" description="Helical" evidence="2">
    <location>
        <begin position="40"/>
        <end position="62"/>
    </location>
</feature>
<keyword evidence="2" id="KW-0812">Transmembrane</keyword>
<feature type="region of interest" description="Disordered" evidence="1">
    <location>
        <begin position="1"/>
        <end position="26"/>
    </location>
</feature>
<feature type="region of interest" description="Disordered" evidence="1">
    <location>
        <begin position="288"/>
        <end position="307"/>
    </location>
</feature>
<feature type="region of interest" description="Disordered" evidence="1">
    <location>
        <begin position="525"/>
        <end position="550"/>
    </location>
</feature>
<evidence type="ECO:0000313" key="3">
    <source>
        <dbReference type="EMBL" id="CAF2922054.1"/>
    </source>
</evidence>
<organism evidence="3 4">
    <name type="scientific">Lepeophtheirus salmonis</name>
    <name type="common">Salmon louse</name>
    <name type="synonym">Caligus salmonis</name>
    <dbReference type="NCBI Taxonomy" id="72036"/>
    <lineage>
        <taxon>Eukaryota</taxon>
        <taxon>Metazoa</taxon>
        <taxon>Ecdysozoa</taxon>
        <taxon>Arthropoda</taxon>
        <taxon>Crustacea</taxon>
        <taxon>Multicrustacea</taxon>
        <taxon>Hexanauplia</taxon>
        <taxon>Copepoda</taxon>
        <taxon>Siphonostomatoida</taxon>
        <taxon>Caligidae</taxon>
        <taxon>Lepeophtheirus</taxon>
    </lineage>
</organism>
<keyword evidence="2" id="KW-1133">Transmembrane helix</keyword>
<evidence type="ECO:0000256" key="1">
    <source>
        <dbReference type="SAM" id="MobiDB-lite"/>
    </source>
</evidence>
<gene>
    <name evidence="3" type="ORF">LSAA_8838</name>
</gene>
<feature type="compositionally biased region" description="Basic residues" evidence="1">
    <location>
        <begin position="141"/>
        <end position="162"/>
    </location>
</feature>
<feature type="compositionally biased region" description="Basic residues" evidence="1">
    <location>
        <begin position="288"/>
        <end position="298"/>
    </location>
</feature>
<proteinExistence type="predicted"/>
<evidence type="ECO:0000256" key="2">
    <source>
        <dbReference type="SAM" id="Phobius"/>
    </source>
</evidence>
<sequence>MSDSKNPSPTSLSSSDFLEVYEEGETPPPIKKTPIRKRRLVMLCNTIGFCIVLTVITISLSLSSSEETNLGSEIYNQSSFDNETADHLPTPEARYSKRKFVAFMPISVNHDDIDSFSRLDYYDNEENYFEDTEEDRFGSHGIHHRLHRRPSRRRKPYRKKHLTSVMSLPRIRNRATIDNNNSYKKKNRRVTSPKKYLNVPDLHKRPGPPYQSTYNRPNSPLKRVSKPRSEKKKTPSTLIIIDKRKQKKKKNRSQIPKYDYETPYKNPYMKKKISRVIKKKKIKPIRSYIRRPPPKHPGVRIPGVRYPPNSGNIRDIIDSMHSKTHEERELVSNAAGFHHTAHKGHYYTSRNPPKNSTWTAYYMNSNEQGGDQIRYVQNNQQPQKISKVVDRHIKIPQGYPVHSLGFDPTRPDGPDYSEVTSIKKSSVPLSIGLDVYPIGANGHSKSSSSFSNRHGANKQEVLLHLNLFSNKPQVSKISSSQRPVVTSVPKLHLSKKPHLPTSYYYFSTPGSNNYHRDNMYHPAQSSSLVSTHKDLNRKPNNDRVDSGPSPEDILSYLASGINEGNFRIGNHEIKISTNIENTSTLMDHHRLNSYLKERTDDDIIKTRKFEDDKLEAQESSSHNDSDNDVSTTRGTSSPIQIDNQTENGDFEYYYQYYYDYVYPEEIPLDEAPRSTTSTADSRYKRSLERQKELEMSYFDEKQSFVITRNSNLLFCAIHGLPSPIQYSLQIFHGLTFKLCYRDSIVAHNKFQHVCSCNKIQTLSQVRNLLAFVEVLLTKKFLQARIEYCITILNNLGYEEKED</sequence>